<organism evidence="3 4">
    <name type="scientific">Ruminococcus albus SY3</name>
    <dbReference type="NCBI Taxonomy" id="1341156"/>
    <lineage>
        <taxon>Bacteria</taxon>
        <taxon>Bacillati</taxon>
        <taxon>Bacillota</taxon>
        <taxon>Clostridia</taxon>
        <taxon>Eubacteriales</taxon>
        <taxon>Oscillospiraceae</taxon>
        <taxon>Ruminococcus</taxon>
    </lineage>
</organism>
<comment type="caution">
    <text evidence="3">The sequence shown here is derived from an EMBL/GenBank/DDBJ whole genome shotgun (WGS) entry which is preliminary data.</text>
</comment>
<dbReference type="RefSeq" id="WP_024857824.1">
    <property type="nucleotide sequence ID" value="NZ_JEOB01000002.1"/>
</dbReference>
<dbReference type="PANTHER" id="PTHR43854">
    <property type="entry name" value="INDOLEPYRUVATE OXIDOREDUCTASE SUBUNIT IORB"/>
    <property type="match status" value="1"/>
</dbReference>
<dbReference type="OrthoDB" id="9789125at2"/>
<evidence type="ECO:0000313" key="3">
    <source>
        <dbReference type="EMBL" id="EXM39419.1"/>
    </source>
</evidence>
<proteinExistence type="predicted"/>
<dbReference type="PANTHER" id="PTHR43854:SF1">
    <property type="entry name" value="INDOLEPYRUVATE OXIDOREDUCTASE SUBUNIT IORB"/>
    <property type="match status" value="1"/>
</dbReference>
<reference evidence="3 4" key="1">
    <citation type="submission" date="2013-06" db="EMBL/GenBank/DDBJ databases">
        <title>Rumen cellulosomics: divergent fiber-degrading strategies revealed by comparative genome-wide analysis of six Ruminococcal strains.</title>
        <authorList>
            <person name="Dassa B."/>
            <person name="Borovok I."/>
            <person name="Lamed R."/>
            <person name="Flint H."/>
            <person name="Yeoman C.J."/>
            <person name="White B."/>
            <person name="Bayer E.A."/>
        </authorList>
    </citation>
    <scope>NUCLEOTIDE SEQUENCE [LARGE SCALE GENOMIC DNA]</scope>
    <source>
        <strain evidence="3 4">SY3</strain>
    </source>
</reference>
<keyword evidence="3" id="KW-0670">Pyruvate</keyword>
<dbReference type="GO" id="GO:0016903">
    <property type="term" value="F:oxidoreductase activity, acting on the aldehyde or oxo group of donors"/>
    <property type="evidence" value="ECO:0007669"/>
    <property type="project" value="InterPro"/>
</dbReference>
<name>A0A011UFK1_RUMAL</name>
<evidence type="ECO:0000256" key="1">
    <source>
        <dbReference type="ARBA" id="ARBA00023002"/>
    </source>
</evidence>
<keyword evidence="1" id="KW-0560">Oxidoreductase</keyword>
<dbReference type="Gene3D" id="3.40.920.10">
    <property type="entry name" value="Pyruvate-ferredoxin oxidoreductase, PFOR, domain III"/>
    <property type="match status" value="1"/>
</dbReference>
<dbReference type="AlphaFoldDB" id="A0A011UFK1"/>
<dbReference type="PATRIC" id="fig|1341156.4.peg.1565"/>
<sequence>MQNNILICGVGGQGIVLTSKLIAATAMAKDIPVMSAETIGMAQKGGSVFSFLRLGDDLYCPMFPEKTADLIIAFEPAEAVRMLPYLKDGGRVIVNTHPIVPVTVSLKGTAYNGREMLEYLEKNVDFLKTIDGEAACRTVGSPRALNMIMLGQSVRTGVLPFGIDDVEETMKKTVKPQFIEMNSKALRLDI</sequence>
<gene>
    <name evidence="3" type="ORF">RASY3_05735</name>
</gene>
<dbReference type="InterPro" id="IPR019752">
    <property type="entry name" value="Pyrv/ketoisovalerate_OxRed_cat"/>
</dbReference>
<dbReference type="EMBL" id="JEOB01000002">
    <property type="protein sequence ID" value="EXM39419.1"/>
    <property type="molecule type" value="Genomic_DNA"/>
</dbReference>
<feature type="domain" description="Pyruvate/ketoisovalerate oxidoreductase catalytic" evidence="2">
    <location>
        <begin position="11"/>
        <end position="187"/>
    </location>
</feature>
<dbReference type="InterPro" id="IPR052198">
    <property type="entry name" value="IorB_Oxidoreductase"/>
</dbReference>
<dbReference type="Pfam" id="PF01558">
    <property type="entry name" value="POR"/>
    <property type="match status" value="1"/>
</dbReference>
<dbReference type="SUPFAM" id="SSF53323">
    <property type="entry name" value="Pyruvate-ferredoxin oxidoreductase, PFOR, domain III"/>
    <property type="match status" value="1"/>
</dbReference>
<evidence type="ECO:0000313" key="4">
    <source>
        <dbReference type="Proteomes" id="UP000021369"/>
    </source>
</evidence>
<evidence type="ECO:0000259" key="2">
    <source>
        <dbReference type="Pfam" id="PF01558"/>
    </source>
</evidence>
<protein>
    <submittedName>
        <fullName evidence="3">Pyruvate ferredoxin oxidoreductase</fullName>
    </submittedName>
</protein>
<accession>A0A011UFK1</accession>
<keyword evidence="4" id="KW-1185">Reference proteome</keyword>
<dbReference type="Proteomes" id="UP000021369">
    <property type="component" value="Unassembled WGS sequence"/>
</dbReference>
<dbReference type="InterPro" id="IPR002869">
    <property type="entry name" value="Pyrv_flavodox_OxRed_cen"/>
</dbReference>